<dbReference type="Proteomes" id="UP000011087">
    <property type="component" value="Unassembled WGS sequence"/>
</dbReference>
<accession>L1IJI2</accession>
<dbReference type="HOGENOM" id="CLU_2473717_0_0_1"/>
<dbReference type="EnsemblProtists" id="EKX35970">
    <property type="protein sequence ID" value="EKX35970"/>
    <property type="gene ID" value="GUITHDRAFT_117884"/>
</dbReference>
<evidence type="ECO:0000313" key="3">
    <source>
        <dbReference type="Proteomes" id="UP000011087"/>
    </source>
</evidence>
<dbReference type="EMBL" id="JH993081">
    <property type="protein sequence ID" value="EKX35970.1"/>
    <property type="molecule type" value="Genomic_DNA"/>
</dbReference>
<dbReference type="AlphaFoldDB" id="L1IJI2"/>
<evidence type="ECO:0000313" key="2">
    <source>
        <dbReference type="EnsemblProtists" id="EKX35970"/>
    </source>
</evidence>
<organism evidence="1">
    <name type="scientific">Guillardia theta (strain CCMP2712)</name>
    <name type="common">Cryptophyte</name>
    <dbReference type="NCBI Taxonomy" id="905079"/>
    <lineage>
        <taxon>Eukaryota</taxon>
        <taxon>Cryptophyceae</taxon>
        <taxon>Pyrenomonadales</taxon>
        <taxon>Geminigeraceae</taxon>
        <taxon>Guillardia</taxon>
    </lineage>
</organism>
<keyword evidence="3" id="KW-1185">Reference proteome</keyword>
<dbReference type="PaxDb" id="55529-EKX35970"/>
<protein>
    <submittedName>
        <fullName evidence="1 2">Uncharacterized protein</fullName>
    </submittedName>
</protein>
<proteinExistence type="predicted"/>
<name>L1IJI2_GUITC</name>
<reference evidence="2" key="3">
    <citation type="submission" date="2016-03" db="UniProtKB">
        <authorList>
            <consortium name="EnsemblProtists"/>
        </authorList>
    </citation>
    <scope>IDENTIFICATION</scope>
</reference>
<evidence type="ECO:0000313" key="1">
    <source>
        <dbReference type="EMBL" id="EKX35970.1"/>
    </source>
</evidence>
<sequence length="88" mass="10059">MSIHGKPPPDTECMCSFEEINESNFVEYQTAPSETWHPAKFSEPIVREMLETSFQRYLDDVEKAARDCAAAVRRLVSKESFACNADRL</sequence>
<reference evidence="1 3" key="1">
    <citation type="journal article" date="2012" name="Nature">
        <title>Algal genomes reveal evolutionary mosaicism and the fate of nucleomorphs.</title>
        <authorList>
            <consortium name="DOE Joint Genome Institute"/>
            <person name="Curtis B.A."/>
            <person name="Tanifuji G."/>
            <person name="Burki F."/>
            <person name="Gruber A."/>
            <person name="Irimia M."/>
            <person name="Maruyama S."/>
            <person name="Arias M.C."/>
            <person name="Ball S.G."/>
            <person name="Gile G.H."/>
            <person name="Hirakawa Y."/>
            <person name="Hopkins J.F."/>
            <person name="Kuo A."/>
            <person name="Rensing S.A."/>
            <person name="Schmutz J."/>
            <person name="Symeonidi A."/>
            <person name="Elias M."/>
            <person name="Eveleigh R.J."/>
            <person name="Herman E.K."/>
            <person name="Klute M.J."/>
            <person name="Nakayama T."/>
            <person name="Obornik M."/>
            <person name="Reyes-Prieto A."/>
            <person name="Armbrust E.V."/>
            <person name="Aves S.J."/>
            <person name="Beiko R.G."/>
            <person name="Coutinho P."/>
            <person name="Dacks J.B."/>
            <person name="Durnford D.G."/>
            <person name="Fast N.M."/>
            <person name="Green B.R."/>
            <person name="Grisdale C.J."/>
            <person name="Hempel F."/>
            <person name="Henrissat B."/>
            <person name="Hoppner M.P."/>
            <person name="Ishida K."/>
            <person name="Kim E."/>
            <person name="Koreny L."/>
            <person name="Kroth P.G."/>
            <person name="Liu Y."/>
            <person name="Malik S.B."/>
            <person name="Maier U.G."/>
            <person name="McRose D."/>
            <person name="Mock T."/>
            <person name="Neilson J.A."/>
            <person name="Onodera N.T."/>
            <person name="Poole A.M."/>
            <person name="Pritham E.J."/>
            <person name="Richards T.A."/>
            <person name="Rocap G."/>
            <person name="Roy S.W."/>
            <person name="Sarai C."/>
            <person name="Schaack S."/>
            <person name="Shirato S."/>
            <person name="Slamovits C.H."/>
            <person name="Spencer D.F."/>
            <person name="Suzuki S."/>
            <person name="Worden A.Z."/>
            <person name="Zauner S."/>
            <person name="Barry K."/>
            <person name="Bell C."/>
            <person name="Bharti A.K."/>
            <person name="Crow J.A."/>
            <person name="Grimwood J."/>
            <person name="Kramer R."/>
            <person name="Lindquist E."/>
            <person name="Lucas S."/>
            <person name="Salamov A."/>
            <person name="McFadden G.I."/>
            <person name="Lane C.E."/>
            <person name="Keeling P.J."/>
            <person name="Gray M.W."/>
            <person name="Grigoriev I.V."/>
            <person name="Archibald J.M."/>
        </authorList>
    </citation>
    <scope>NUCLEOTIDE SEQUENCE</scope>
    <source>
        <strain evidence="1 3">CCMP2712</strain>
    </source>
</reference>
<dbReference type="RefSeq" id="XP_005822950.1">
    <property type="nucleotide sequence ID" value="XM_005822893.1"/>
</dbReference>
<dbReference type="OrthoDB" id="341976at2759"/>
<dbReference type="STRING" id="905079.L1IJI2"/>
<reference evidence="3" key="2">
    <citation type="submission" date="2012-11" db="EMBL/GenBank/DDBJ databases">
        <authorList>
            <person name="Kuo A."/>
            <person name="Curtis B.A."/>
            <person name="Tanifuji G."/>
            <person name="Burki F."/>
            <person name="Gruber A."/>
            <person name="Irimia M."/>
            <person name="Maruyama S."/>
            <person name="Arias M.C."/>
            <person name="Ball S.G."/>
            <person name="Gile G.H."/>
            <person name="Hirakawa Y."/>
            <person name="Hopkins J.F."/>
            <person name="Rensing S.A."/>
            <person name="Schmutz J."/>
            <person name="Symeonidi A."/>
            <person name="Elias M."/>
            <person name="Eveleigh R.J."/>
            <person name="Herman E.K."/>
            <person name="Klute M.J."/>
            <person name="Nakayama T."/>
            <person name="Obornik M."/>
            <person name="Reyes-Prieto A."/>
            <person name="Armbrust E.V."/>
            <person name="Aves S.J."/>
            <person name="Beiko R.G."/>
            <person name="Coutinho P."/>
            <person name="Dacks J.B."/>
            <person name="Durnford D.G."/>
            <person name="Fast N.M."/>
            <person name="Green B.R."/>
            <person name="Grisdale C."/>
            <person name="Hempe F."/>
            <person name="Henrissat B."/>
            <person name="Hoppner M.P."/>
            <person name="Ishida K.-I."/>
            <person name="Kim E."/>
            <person name="Koreny L."/>
            <person name="Kroth P.G."/>
            <person name="Liu Y."/>
            <person name="Malik S.-B."/>
            <person name="Maier U.G."/>
            <person name="McRose D."/>
            <person name="Mock T."/>
            <person name="Neilson J.A."/>
            <person name="Onodera N.T."/>
            <person name="Poole A.M."/>
            <person name="Pritham E.J."/>
            <person name="Richards T.A."/>
            <person name="Rocap G."/>
            <person name="Roy S.W."/>
            <person name="Sarai C."/>
            <person name="Schaack S."/>
            <person name="Shirato S."/>
            <person name="Slamovits C.H."/>
            <person name="Spencer D.F."/>
            <person name="Suzuki S."/>
            <person name="Worden A.Z."/>
            <person name="Zauner S."/>
            <person name="Barry K."/>
            <person name="Bell C."/>
            <person name="Bharti A.K."/>
            <person name="Crow J.A."/>
            <person name="Grimwood J."/>
            <person name="Kramer R."/>
            <person name="Lindquist E."/>
            <person name="Lucas S."/>
            <person name="Salamov A."/>
            <person name="McFadden G.I."/>
            <person name="Lane C.E."/>
            <person name="Keeling P.J."/>
            <person name="Gray M.W."/>
            <person name="Grigoriev I.V."/>
            <person name="Archibald J.M."/>
        </authorList>
    </citation>
    <scope>NUCLEOTIDE SEQUENCE</scope>
    <source>
        <strain evidence="3">CCMP2712</strain>
    </source>
</reference>
<dbReference type="GeneID" id="17292705"/>
<gene>
    <name evidence="1" type="ORF">GUITHDRAFT_117884</name>
</gene>
<dbReference type="KEGG" id="gtt:GUITHDRAFT_117884"/>